<dbReference type="PANTHER" id="PTHR30086">
    <property type="entry name" value="ARGININE EXPORTER PROTEIN ARGO"/>
    <property type="match status" value="1"/>
</dbReference>
<organism evidence="7 8">
    <name type="scientific">Paraburkholderia caffeinitolerans</name>
    <dbReference type="NCBI Taxonomy" id="1723730"/>
    <lineage>
        <taxon>Bacteria</taxon>
        <taxon>Pseudomonadati</taxon>
        <taxon>Pseudomonadota</taxon>
        <taxon>Betaproteobacteria</taxon>
        <taxon>Burkholderiales</taxon>
        <taxon>Burkholderiaceae</taxon>
        <taxon>Paraburkholderia</taxon>
    </lineage>
</organism>
<protein>
    <submittedName>
        <fullName evidence="7">Threonine efflux protein</fullName>
    </submittedName>
</protein>
<dbReference type="InterPro" id="IPR001123">
    <property type="entry name" value="LeuE-type"/>
</dbReference>
<feature type="transmembrane region" description="Helical" evidence="6">
    <location>
        <begin position="87"/>
        <end position="105"/>
    </location>
</feature>
<keyword evidence="5 6" id="KW-0472">Membrane</keyword>
<evidence type="ECO:0000256" key="3">
    <source>
        <dbReference type="ARBA" id="ARBA00022692"/>
    </source>
</evidence>
<dbReference type="PANTHER" id="PTHR30086:SF20">
    <property type="entry name" value="ARGININE EXPORTER PROTEIN ARGO-RELATED"/>
    <property type="match status" value="1"/>
</dbReference>
<gene>
    <name evidence="7" type="primary">rhtC_3</name>
    <name evidence="7" type="ORF">LMG28688_04988</name>
</gene>
<evidence type="ECO:0000256" key="5">
    <source>
        <dbReference type="ARBA" id="ARBA00023136"/>
    </source>
</evidence>
<proteinExistence type="predicted"/>
<feature type="transmembrane region" description="Helical" evidence="6">
    <location>
        <begin position="20"/>
        <end position="43"/>
    </location>
</feature>
<evidence type="ECO:0000313" key="8">
    <source>
        <dbReference type="Proteomes" id="UP000494119"/>
    </source>
</evidence>
<evidence type="ECO:0000256" key="6">
    <source>
        <dbReference type="SAM" id="Phobius"/>
    </source>
</evidence>
<keyword evidence="3 6" id="KW-0812">Transmembrane</keyword>
<comment type="subcellular location">
    <subcellularLocation>
        <location evidence="1">Cell membrane</location>
        <topology evidence="1">Multi-pass membrane protein</topology>
    </subcellularLocation>
</comment>
<reference evidence="7 8" key="1">
    <citation type="submission" date="2020-04" db="EMBL/GenBank/DDBJ databases">
        <authorList>
            <person name="De Canck E."/>
        </authorList>
    </citation>
    <scope>NUCLEOTIDE SEQUENCE [LARGE SCALE GENOMIC DNA]</scope>
    <source>
        <strain evidence="7 8">LMG 28688</strain>
    </source>
</reference>
<evidence type="ECO:0000256" key="1">
    <source>
        <dbReference type="ARBA" id="ARBA00004651"/>
    </source>
</evidence>
<evidence type="ECO:0000256" key="4">
    <source>
        <dbReference type="ARBA" id="ARBA00022989"/>
    </source>
</evidence>
<sequence>MSRRAPSERAFFIRLRMHPFATLLQIAIVYLFALVSPGPNFFMVTQLSLAGRRSLGIASAFGVGTGSTLWAALAMLGFAAVLQHIEWLYHGVRVAGALYLLWFGVKLLRSGARRDTNEANAVDANHAAPAVPLPPPDRRAWLRTWRAGFLTCLTNPKSCVFWTSVFAAIFPAHPPAWFYGAALALVAAMSFGYHSSLALLFADHRTQRSYKRLRRPIDAFCGAALIGLAAKLAADR</sequence>
<dbReference type="GO" id="GO:0015171">
    <property type="term" value="F:amino acid transmembrane transporter activity"/>
    <property type="evidence" value="ECO:0007669"/>
    <property type="project" value="TreeGrafter"/>
</dbReference>
<dbReference type="EMBL" id="CADIKL010000030">
    <property type="protein sequence ID" value="CAB3799697.1"/>
    <property type="molecule type" value="Genomic_DNA"/>
</dbReference>
<evidence type="ECO:0000313" key="7">
    <source>
        <dbReference type="EMBL" id="CAB3799697.1"/>
    </source>
</evidence>
<dbReference type="GO" id="GO:0005886">
    <property type="term" value="C:plasma membrane"/>
    <property type="evidence" value="ECO:0007669"/>
    <property type="project" value="UniProtKB-SubCell"/>
</dbReference>
<keyword evidence="8" id="KW-1185">Reference proteome</keyword>
<dbReference type="Proteomes" id="UP000494119">
    <property type="component" value="Unassembled WGS sequence"/>
</dbReference>
<name>A0A6J5GIG2_9BURK</name>
<dbReference type="Pfam" id="PF01810">
    <property type="entry name" value="LysE"/>
    <property type="match status" value="1"/>
</dbReference>
<feature type="transmembrane region" description="Helical" evidence="6">
    <location>
        <begin position="176"/>
        <end position="201"/>
    </location>
</feature>
<dbReference type="AlphaFoldDB" id="A0A6J5GIG2"/>
<evidence type="ECO:0000256" key="2">
    <source>
        <dbReference type="ARBA" id="ARBA00022475"/>
    </source>
</evidence>
<feature type="transmembrane region" description="Helical" evidence="6">
    <location>
        <begin position="147"/>
        <end position="170"/>
    </location>
</feature>
<keyword evidence="4 6" id="KW-1133">Transmembrane helix</keyword>
<feature type="transmembrane region" description="Helical" evidence="6">
    <location>
        <begin position="55"/>
        <end position="81"/>
    </location>
</feature>
<keyword evidence="2" id="KW-1003">Cell membrane</keyword>
<accession>A0A6J5GIG2</accession>